<evidence type="ECO:0000259" key="7">
    <source>
        <dbReference type="Pfam" id="PF13886"/>
    </source>
</evidence>
<dbReference type="GO" id="GO:0043069">
    <property type="term" value="P:negative regulation of programmed cell death"/>
    <property type="evidence" value="ECO:0007669"/>
    <property type="project" value="TreeGrafter"/>
</dbReference>
<feature type="transmembrane region" description="Helical" evidence="5">
    <location>
        <begin position="482"/>
        <end position="501"/>
    </location>
</feature>
<feature type="transmembrane region" description="Helical" evidence="5">
    <location>
        <begin position="405"/>
        <end position="426"/>
    </location>
</feature>
<evidence type="ECO:0000256" key="4">
    <source>
        <dbReference type="ARBA" id="ARBA00023136"/>
    </source>
</evidence>
<dbReference type="AlphaFoldDB" id="A0A9W3BJF2"/>
<evidence type="ECO:0000313" key="11">
    <source>
        <dbReference type="RefSeq" id="XP_055899654.1"/>
    </source>
</evidence>
<feature type="chain" id="PRO_5044703103" evidence="6">
    <location>
        <begin position="31"/>
        <end position="565"/>
    </location>
</feature>
<evidence type="ECO:0000256" key="6">
    <source>
        <dbReference type="SAM" id="SignalP"/>
    </source>
</evidence>
<keyword evidence="3 5" id="KW-1133">Transmembrane helix</keyword>
<dbReference type="OMA" id="VCTWYLQ"/>
<feature type="transmembrane region" description="Helical" evidence="5">
    <location>
        <begin position="287"/>
        <end position="308"/>
    </location>
</feature>
<dbReference type="Pfam" id="PF25992">
    <property type="entry name" value="Ig_TM7SF3_N"/>
    <property type="match status" value="1"/>
</dbReference>
<dbReference type="Pfam" id="PF13886">
    <property type="entry name" value="TM7S3_TM198"/>
    <property type="match status" value="1"/>
</dbReference>
<evidence type="ECO:0000256" key="1">
    <source>
        <dbReference type="ARBA" id="ARBA00004141"/>
    </source>
</evidence>
<feature type="transmembrane region" description="Helical" evidence="5">
    <location>
        <begin position="373"/>
        <end position="399"/>
    </location>
</feature>
<feature type="transmembrane region" description="Helical" evidence="5">
    <location>
        <begin position="438"/>
        <end position="462"/>
    </location>
</feature>
<accession>A0A9W3BJF2</accession>
<keyword evidence="6" id="KW-0732">Signal</keyword>
<keyword evidence="4 5" id="KW-0472">Membrane</keyword>
<dbReference type="GeneID" id="106054384"/>
<dbReference type="InterPro" id="IPR042502">
    <property type="entry name" value="TM7SF3"/>
</dbReference>
<dbReference type="InterPro" id="IPR025256">
    <property type="entry name" value="TM7S3/TM198-like_dom"/>
</dbReference>
<dbReference type="Proteomes" id="UP001165740">
    <property type="component" value="Chromosome 10"/>
</dbReference>
<dbReference type="GO" id="GO:0005886">
    <property type="term" value="C:plasma membrane"/>
    <property type="evidence" value="ECO:0007669"/>
    <property type="project" value="TreeGrafter"/>
</dbReference>
<keyword evidence="2 5" id="KW-0812">Transmembrane</keyword>
<dbReference type="PANTHER" id="PTHR15937">
    <property type="entry name" value="TRANSMEMBRANE 7 SUPERFAMILY MEMBER 3"/>
    <property type="match status" value="1"/>
</dbReference>
<evidence type="ECO:0000313" key="9">
    <source>
        <dbReference type="RefSeq" id="XP_055899652.1"/>
    </source>
</evidence>
<feature type="transmembrane region" description="Helical" evidence="5">
    <location>
        <begin position="345"/>
        <end position="366"/>
    </location>
</feature>
<evidence type="ECO:0000313" key="10">
    <source>
        <dbReference type="RefSeq" id="XP_055899653.1"/>
    </source>
</evidence>
<dbReference type="RefSeq" id="XP_055899653.1">
    <property type="nucleotide sequence ID" value="XM_056043678.1"/>
</dbReference>
<evidence type="ECO:0000256" key="5">
    <source>
        <dbReference type="SAM" id="Phobius"/>
    </source>
</evidence>
<feature type="signal peptide" evidence="6">
    <location>
        <begin position="1"/>
        <end position="30"/>
    </location>
</feature>
<evidence type="ECO:0000313" key="8">
    <source>
        <dbReference type="Proteomes" id="UP001165740"/>
    </source>
</evidence>
<reference evidence="9 10" key="1">
    <citation type="submission" date="2025-04" db="UniProtKB">
        <authorList>
            <consortium name="RefSeq"/>
        </authorList>
    </citation>
    <scope>IDENTIFICATION</scope>
</reference>
<dbReference type="OrthoDB" id="5967337at2759"/>
<comment type="subcellular location">
    <subcellularLocation>
        <location evidence="1">Membrane</location>
        <topology evidence="1">Multi-pass membrane protein</topology>
    </subcellularLocation>
</comment>
<evidence type="ECO:0000256" key="2">
    <source>
        <dbReference type="ARBA" id="ARBA00022692"/>
    </source>
</evidence>
<organism evidence="8 9">
    <name type="scientific">Biomphalaria glabrata</name>
    <name type="common">Bloodfluke planorb</name>
    <name type="synonym">Freshwater snail</name>
    <dbReference type="NCBI Taxonomy" id="6526"/>
    <lineage>
        <taxon>Eukaryota</taxon>
        <taxon>Metazoa</taxon>
        <taxon>Spiralia</taxon>
        <taxon>Lophotrochozoa</taxon>
        <taxon>Mollusca</taxon>
        <taxon>Gastropoda</taxon>
        <taxon>Heterobranchia</taxon>
        <taxon>Euthyneura</taxon>
        <taxon>Panpulmonata</taxon>
        <taxon>Hygrophila</taxon>
        <taxon>Lymnaeoidea</taxon>
        <taxon>Planorbidae</taxon>
        <taxon>Biomphalaria</taxon>
    </lineage>
</organism>
<gene>
    <name evidence="9 10 11" type="primary">LOC106054384</name>
</gene>
<proteinExistence type="predicted"/>
<name>A0A9W3BJF2_BIOGL</name>
<evidence type="ECO:0000256" key="3">
    <source>
        <dbReference type="ARBA" id="ARBA00022989"/>
    </source>
</evidence>
<feature type="transmembrane region" description="Helical" evidence="5">
    <location>
        <begin position="315"/>
        <end position="333"/>
    </location>
</feature>
<feature type="domain" description="TM7S3/TM198-like" evidence="7">
    <location>
        <begin position="296"/>
        <end position="500"/>
    </location>
</feature>
<dbReference type="RefSeq" id="XP_055899652.1">
    <property type="nucleotide sequence ID" value="XM_056043677.1"/>
</dbReference>
<sequence>MSRTKTLNMARQNSYLLFLVVVCSWDVLNGDILELESVGPSVITLAANKTLQAWTKGSFNGLSFIKIQFHSQFSNVSLSSDSTFSYSTTKSGSSVGMIQVLKLHQQNVTWYIRVEGTENVTAIYYLEYYFPDDPLPGGCNQVFNLEVDPSIVLLSKLKRTDVWFQWASLAVPIGQDPINCELQKVRDSLTYDVYTYFLSARDQSLEEFIHATKKMLTTNDIIKYGTKVTSVSDGPNSKSLVAITSEPNQGVVYAVIVTRKDTGRQAAYVTTVTYSCDHKQGECSSQLTAVEIIVPIILGFCGLFLMALGHNYFKTTQCFFGYIFTSLLLYIVISTDPDQDETVKLAVSLSLGVVGGLLWLLFWWYYQFPTLSVFLVGLCAGYLMSSVLFFTPFGNIVWWMTEMNYSLAFLCGILIYTVALLAYYRLLCITSCSLVGSFQFLMTFGIPLRSSFRSIFLNSIYHQTMADYLDVTVIFPCNTQDIVLFTFWPVLVVVSIFWQFYRERPRERYISIRPILPVADDDVEQDNSGDSLSSQNETARLLTSRQHGYGAVPRRSRRSNNNLVT</sequence>
<protein>
    <submittedName>
        <fullName evidence="9 10">Transmembrane 7 superfamily member 3-like</fullName>
    </submittedName>
</protein>
<dbReference type="PANTHER" id="PTHR15937:SF3">
    <property type="entry name" value="TRANSMEMBRANE 7 SUPERFAMILY MEMBER 3"/>
    <property type="match status" value="1"/>
</dbReference>
<dbReference type="RefSeq" id="XP_055899654.1">
    <property type="nucleotide sequence ID" value="XM_056043679.1"/>
</dbReference>
<keyword evidence="8" id="KW-1185">Reference proteome</keyword>